<dbReference type="InterPro" id="IPR016084">
    <property type="entry name" value="Haem_Oase-like_multi-hlx"/>
</dbReference>
<dbReference type="AlphaFoldDB" id="A0A934IB61"/>
<dbReference type="SUPFAM" id="SSF48613">
    <property type="entry name" value="Heme oxygenase-like"/>
    <property type="match status" value="1"/>
</dbReference>
<dbReference type="SMART" id="SM01236">
    <property type="entry name" value="Haem_oxygenase_2"/>
    <property type="match status" value="1"/>
</dbReference>
<proteinExistence type="predicted"/>
<dbReference type="Pfam" id="PF14518">
    <property type="entry name" value="Haem_oxygenas_2"/>
    <property type="match status" value="1"/>
</dbReference>
<gene>
    <name evidence="1" type="ORF">JAV76_06775</name>
</gene>
<dbReference type="EMBL" id="JAEINH010000004">
    <property type="protein sequence ID" value="MBI9114713.1"/>
    <property type="molecule type" value="Genomic_DNA"/>
</dbReference>
<dbReference type="Gene3D" id="1.20.910.10">
    <property type="entry name" value="Heme oxygenase-like"/>
    <property type="match status" value="1"/>
</dbReference>
<sequence>MPLPSPRGPLSTALLDLLTRDVDDAAARAFARTTQDEVAGRSDLVDDDDVQVTLLCLYELHHRGLTGVDDAWEWHPSVIDARRHIEAPFEAELRSRVTVPETSATTASEVAATLFELAAADSGPSVARFVAKRATRDQVDELLMHRSVYQLKEADPHTWAIPRLSGAPKAALVEIQTDEYGGGRPERVHSTLFAQTMREAGLDDTYGAYLDDVPASTLAPVNMMSMFGLQRRLRGAIVGHLAAYEMTSSIPCRLYSTGLQRVGLGPGATEYFDEHVEADAVHEQIAGRDLAGRLAEAEPALLPDILFGAAACLTVDGWSGERMIERWSAGESSLRTHRSAQPLLQGA</sequence>
<reference evidence="1" key="1">
    <citation type="submission" date="2020-12" db="EMBL/GenBank/DDBJ databases">
        <title>Sanguibacter suaedae sp. nov., isolated from Suaeda aralocaspica.</title>
        <authorList>
            <person name="Ma Q."/>
        </authorList>
    </citation>
    <scope>NUCLEOTIDE SEQUENCE</scope>
    <source>
        <strain evidence="1">YZGR15</strain>
    </source>
</reference>
<dbReference type="RefSeq" id="WP_198733379.1">
    <property type="nucleotide sequence ID" value="NZ_JAEINH010000004.1"/>
</dbReference>
<evidence type="ECO:0000313" key="2">
    <source>
        <dbReference type="Proteomes" id="UP000602087"/>
    </source>
</evidence>
<keyword evidence="2" id="KW-1185">Reference proteome</keyword>
<dbReference type="Proteomes" id="UP000602087">
    <property type="component" value="Unassembled WGS sequence"/>
</dbReference>
<comment type="caution">
    <text evidence="1">The sequence shown here is derived from an EMBL/GenBank/DDBJ whole genome shotgun (WGS) entry which is preliminary data.</text>
</comment>
<accession>A0A934IB61</accession>
<evidence type="ECO:0000313" key="1">
    <source>
        <dbReference type="EMBL" id="MBI9114713.1"/>
    </source>
</evidence>
<name>A0A934IB61_9MICO</name>
<organism evidence="1 2">
    <name type="scientific">Sanguibacter suaedae</name>
    <dbReference type="NCBI Taxonomy" id="2795737"/>
    <lineage>
        <taxon>Bacteria</taxon>
        <taxon>Bacillati</taxon>
        <taxon>Actinomycetota</taxon>
        <taxon>Actinomycetes</taxon>
        <taxon>Micrococcales</taxon>
        <taxon>Sanguibacteraceae</taxon>
        <taxon>Sanguibacter</taxon>
    </lineage>
</organism>
<protein>
    <submittedName>
        <fullName evidence="1">Iron-containing redox enzyme family protein</fullName>
    </submittedName>
</protein>